<dbReference type="Pfam" id="PF00931">
    <property type="entry name" value="NB-ARC"/>
    <property type="match status" value="1"/>
</dbReference>
<dbReference type="InterPro" id="IPR027417">
    <property type="entry name" value="P-loop_NTPase"/>
</dbReference>
<keyword evidence="4" id="KW-0804">Transcription</keyword>
<dbReference type="InterPro" id="IPR019734">
    <property type="entry name" value="TPR_rpt"/>
</dbReference>
<dbReference type="Gene3D" id="1.25.40.10">
    <property type="entry name" value="Tetratricopeptide repeat domain"/>
    <property type="match status" value="2"/>
</dbReference>
<dbReference type="GO" id="GO:0043531">
    <property type="term" value="F:ADP binding"/>
    <property type="evidence" value="ECO:0007669"/>
    <property type="project" value="InterPro"/>
</dbReference>
<dbReference type="SUPFAM" id="SSF52540">
    <property type="entry name" value="P-loop containing nucleoside triphosphate hydrolases"/>
    <property type="match status" value="1"/>
</dbReference>
<dbReference type="SMART" id="SM00862">
    <property type="entry name" value="Trans_reg_C"/>
    <property type="match status" value="1"/>
</dbReference>
<dbReference type="PROSITE" id="PS51755">
    <property type="entry name" value="OMPR_PHOB"/>
    <property type="match status" value="1"/>
</dbReference>
<dbReference type="Pfam" id="PF03704">
    <property type="entry name" value="BTAD"/>
    <property type="match status" value="1"/>
</dbReference>
<evidence type="ECO:0000256" key="1">
    <source>
        <dbReference type="ARBA" id="ARBA00005820"/>
    </source>
</evidence>
<evidence type="ECO:0000313" key="8">
    <source>
        <dbReference type="EMBL" id="KUL39522.1"/>
    </source>
</evidence>
<dbReference type="InterPro" id="IPR001867">
    <property type="entry name" value="OmpR/PhoB-type_DNA-bd"/>
</dbReference>
<comment type="caution">
    <text evidence="8">The sequence shown here is derived from an EMBL/GenBank/DDBJ whole genome shotgun (WGS) entry which is preliminary data.</text>
</comment>
<dbReference type="SMART" id="SM01043">
    <property type="entry name" value="BTAD"/>
    <property type="match status" value="1"/>
</dbReference>
<evidence type="ECO:0000256" key="3">
    <source>
        <dbReference type="ARBA" id="ARBA00023125"/>
    </source>
</evidence>
<evidence type="ECO:0000256" key="2">
    <source>
        <dbReference type="ARBA" id="ARBA00023015"/>
    </source>
</evidence>
<feature type="region of interest" description="Disordered" evidence="6">
    <location>
        <begin position="249"/>
        <end position="272"/>
    </location>
</feature>
<reference evidence="8 9" key="1">
    <citation type="submission" date="2015-10" db="EMBL/GenBank/DDBJ databases">
        <authorList>
            <person name="Gilbert D.G."/>
        </authorList>
    </citation>
    <scope>NUCLEOTIDE SEQUENCE [LARGE SCALE GENOMIC DNA]</scope>
    <source>
        <strain evidence="8 9">NRRL B-16712</strain>
    </source>
</reference>
<dbReference type="InterPro" id="IPR005158">
    <property type="entry name" value="BTAD"/>
</dbReference>
<accession>A0A0X3V5N2</accession>
<proteinExistence type="inferred from homology"/>
<dbReference type="Gene3D" id="1.10.10.10">
    <property type="entry name" value="Winged helix-like DNA-binding domain superfamily/Winged helix DNA-binding domain"/>
    <property type="match status" value="1"/>
</dbReference>
<evidence type="ECO:0000256" key="6">
    <source>
        <dbReference type="SAM" id="MobiDB-lite"/>
    </source>
</evidence>
<dbReference type="Proteomes" id="UP000053244">
    <property type="component" value="Unassembled WGS sequence"/>
</dbReference>
<dbReference type="CDD" id="cd15831">
    <property type="entry name" value="BTAD"/>
    <property type="match status" value="1"/>
</dbReference>
<dbReference type="InterPro" id="IPR036388">
    <property type="entry name" value="WH-like_DNA-bd_sf"/>
</dbReference>
<dbReference type="PANTHER" id="PTHR35807">
    <property type="entry name" value="TRANSCRIPTIONAL REGULATOR REDD-RELATED"/>
    <property type="match status" value="1"/>
</dbReference>
<feature type="domain" description="OmpR/PhoB-type" evidence="7">
    <location>
        <begin position="1"/>
        <end position="99"/>
    </location>
</feature>
<name>A0A0X3V5N2_9ACTN</name>
<dbReference type="SUPFAM" id="SSF46894">
    <property type="entry name" value="C-terminal effector domain of the bipartite response regulators"/>
    <property type="match status" value="1"/>
</dbReference>
<dbReference type="GO" id="GO:0000160">
    <property type="term" value="P:phosphorelay signal transduction system"/>
    <property type="evidence" value="ECO:0007669"/>
    <property type="project" value="InterPro"/>
</dbReference>
<dbReference type="GO" id="GO:0003677">
    <property type="term" value="F:DNA binding"/>
    <property type="evidence" value="ECO:0007669"/>
    <property type="project" value="UniProtKB-UniRule"/>
</dbReference>
<gene>
    <name evidence="8" type="ORF">ADL15_09695</name>
</gene>
<feature type="DNA-binding region" description="OmpR/PhoB-type" evidence="5">
    <location>
        <begin position="1"/>
        <end position="99"/>
    </location>
</feature>
<dbReference type="AlphaFoldDB" id="A0A0X3V5N2"/>
<dbReference type="Pfam" id="PF13424">
    <property type="entry name" value="TPR_12"/>
    <property type="match status" value="1"/>
</dbReference>
<evidence type="ECO:0000313" key="9">
    <source>
        <dbReference type="Proteomes" id="UP000053244"/>
    </source>
</evidence>
<dbReference type="InterPro" id="IPR011990">
    <property type="entry name" value="TPR-like_helical_dom_sf"/>
</dbReference>
<dbReference type="InterPro" id="IPR002182">
    <property type="entry name" value="NB-ARC"/>
</dbReference>
<dbReference type="RefSeq" id="WP_067687386.1">
    <property type="nucleotide sequence ID" value="NZ_LLZH01000048.1"/>
</dbReference>
<comment type="similarity">
    <text evidence="1">Belongs to the AfsR/DnrI/RedD regulatory family.</text>
</comment>
<protein>
    <submittedName>
        <fullName evidence="8">AfsR family transcriptional regulator</fullName>
    </submittedName>
</protein>
<evidence type="ECO:0000256" key="4">
    <source>
        <dbReference type="ARBA" id="ARBA00023163"/>
    </source>
</evidence>
<dbReference type="SMART" id="SM00028">
    <property type="entry name" value="TPR"/>
    <property type="match status" value="5"/>
</dbReference>
<keyword evidence="3 5" id="KW-0238">DNA-binding</keyword>
<dbReference type="OrthoDB" id="7628974at2"/>
<dbReference type="InterPro" id="IPR016032">
    <property type="entry name" value="Sig_transdc_resp-reg_C-effctor"/>
</dbReference>
<keyword evidence="2" id="KW-0805">Transcription regulation</keyword>
<dbReference type="SUPFAM" id="SSF48452">
    <property type="entry name" value="TPR-like"/>
    <property type="match status" value="3"/>
</dbReference>
<dbReference type="GO" id="GO:0006355">
    <property type="term" value="P:regulation of DNA-templated transcription"/>
    <property type="evidence" value="ECO:0007669"/>
    <property type="project" value="InterPro"/>
</dbReference>
<dbReference type="PANTHER" id="PTHR35807:SF1">
    <property type="entry name" value="TRANSCRIPTIONAL REGULATOR REDD"/>
    <property type="match status" value="1"/>
</dbReference>
<dbReference type="InterPro" id="IPR051677">
    <property type="entry name" value="AfsR-DnrI-RedD_regulator"/>
</dbReference>
<dbReference type="Pfam" id="PF00486">
    <property type="entry name" value="Trans_reg_C"/>
    <property type="match status" value="1"/>
</dbReference>
<dbReference type="Gene3D" id="3.40.50.300">
    <property type="entry name" value="P-loop containing nucleotide triphosphate hydrolases"/>
    <property type="match status" value="1"/>
</dbReference>
<sequence>MALRFSVLGPVRAWSNDTELELGPPKQRALLAILLINAGHPLSLHEIIAVLWGGEPPDTADNLVHRYVGALRRLFEPELTGRGASSVLVRGSGGYRLDVEPAAVDVLRFRELRRVAEKGEPAAAAGTLLAALELWRGPVAADIPAEVRMRPAFTLVEAERLAVVRSAAEHAPAAGAEVAERVLLVVRQAAAEHRLDELLQARLMLVLAATGRQAEALEVYRTTHRLLTEELGLDPGPDLRAAHQLVLRPEQAGETDPEPGRGTGQEAAKRPAQLPADLAVFAGRRHELDLLPEPGDQPGPAAVVTIGGMGGSGKTTLAVHWAHRIAEHFPDGQLYIDLHGFHPSRAMISPADALHSFLGALGIPANGIPATLEAQTALFRSLLAGRRVLIVLDNARDSEQVRPLLPGAPGCLTVVTSRHQLYDLVTGHGATAITLERLPSADAIELLSRRLGTPRVTREPAAAAEIAELAGRIPLTLAMVCARAAMNPRFSLAAIAGELRESHGSLDAFEGESERSGVRSVFDWSYQVLSPAAARMFRLIALHPGPECTTAAAASLAGTPIGKVRQPLAELLRANLIAEPEPGRYGCHDLLRAYAREVEDTTDGSGDARRRMLDHYLHAAVAAGAMLFPGREQLPLDAPAEGTVVIEFRDGGEAAAWFGTERPVLLAAIKQNAMAGDGYAWQLAVALEMYLDRTGSWLVQWEIQSAARASALALVDRYALACTERSLGFVEGRLRRWPEADRHLRHAVELFAELGDGNGEARAHRLLAFLLNQREQYAAALEHYRAAAELYRATGWQSGLAHVFNETGWTYILLGDYPKALAECHRAIEAHRAIGDRNGEGAAWDSVGYAEHHLGAYDKALISFGHALRLYRLVHDRYLQADTLVHMGDAHEGAGRPARAEGYWREALVILDELSHPDAAGIRDRLRRRVVRAVA</sequence>
<keyword evidence="9" id="KW-1185">Reference proteome</keyword>
<organism evidence="8 9">
    <name type="scientific">Actinoplanes awajinensis subsp. mycoplanecinus</name>
    <dbReference type="NCBI Taxonomy" id="135947"/>
    <lineage>
        <taxon>Bacteria</taxon>
        <taxon>Bacillati</taxon>
        <taxon>Actinomycetota</taxon>
        <taxon>Actinomycetes</taxon>
        <taxon>Micromonosporales</taxon>
        <taxon>Micromonosporaceae</taxon>
        <taxon>Actinoplanes</taxon>
    </lineage>
</organism>
<evidence type="ECO:0000256" key="5">
    <source>
        <dbReference type="PROSITE-ProRule" id="PRU01091"/>
    </source>
</evidence>
<dbReference type="EMBL" id="LLZH01000048">
    <property type="protein sequence ID" value="KUL39522.1"/>
    <property type="molecule type" value="Genomic_DNA"/>
</dbReference>
<dbReference type="PRINTS" id="PR00364">
    <property type="entry name" value="DISEASERSIST"/>
</dbReference>
<evidence type="ECO:0000259" key="7">
    <source>
        <dbReference type="PROSITE" id="PS51755"/>
    </source>
</evidence>